<proteinExistence type="predicted"/>
<reference evidence="1 2" key="1">
    <citation type="journal article" date="2011" name="J. Bacteriol.">
        <title>Genome Sequence of an Ammonia-Oxidizing Soil Archaeon, "Candidatus Nitrosoarchaeum koreensis" MY1.</title>
        <authorList>
            <person name="Kim B.K."/>
            <person name="Jung M.Y."/>
            <person name="Yu D.S."/>
            <person name="Park S.J."/>
            <person name="Oh T.K."/>
            <person name="Rhee S.K."/>
            <person name="Kim J.F."/>
        </authorList>
    </citation>
    <scope>NUCLEOTIDE SEQUENCE [LARGE SCALE GENOMIC DNA]</scope>
    <source>
        <strain evidence="1 2">MY1</strain>
    </source>
</reference>
<gene>
    <name evidence="1" type="ORF">MY1_0394</name>
</gene>
<comment type="caution">
    <text evidence="1">The sequence shown here is derived from an EMBL/GenBank/DDBJ whole genome shotgun (WGS) entry which is preliminary data.</text>
</comment>
<dbReference type="OrthoDB" id="379092at2157"/>
<accession>F9CV49</accession>
<keyword evidence="2" id="KW-1185">Reference proteome</keyword>
<dbReference type="AlphaFoldDB" id="F9CV49"/>
<dbReference type="EMBL" id="AFPU01000001">
    <property type="protein sequence ID" value="EGP93164.1"/>
    <property type="molecule type" value="Genomic_DNA"/>
</dbReference>
<dbReference type="RefSeq" id="WP_007549839.1">
    <property type="nucleotide sequence ID" value="NZ_AFPU01000001.1"/>
</dbReference>
<sequence>MNQIESFENNGLNFTVIKPYFVQMQTKTVDAEIILQRLFRRENIIFNRIVMAIKTNDRAQSTMLASELIKIRILKRNLCVTLELMYHYNISYSQ</sequence>
<dbReference type="Proteomes" id="UP000004440">
    <property type="component" value="Unassembled WGS sequence"/>
</dbReference>
<protein>
    <submittedName>
        <fullName evidence="1">Uncharacterized protein</fullName>
    </submittedName>
</protein>
<name>F9CV49_9ARCH</name>
<evidence type="ECO:0000313" key="2">
    <source>
        <dbReference type="Proteomes" id="UP000004440"/>
    </source>
</evidence>
<evidence type="ECO:0000313" key="1">
    <source>
        <dbReference type="EMBL" id="EGP93164.1"/>
    </source>
</evidence>
<organism evidence="1 2">
    <name type="scientific">Nitrosarchaeum koreense MY1</name>
    <dbReference type="NCBI Taxonomy" id="1001994"/>
    <lineage>
        <taxon>Archaea</taxon>
        <taxon>Nitrososphaerota</taxon>
        <taxon>Nitrososphaeria</taxon>
        <taxon>Nitrosopumilales</taxon>
        <taxon>Nitrosopumilaceae</taxon>
        <taxon>Nitrosarchaeum</taxon>
    </lineage>
</organism>
<dbReference type="STRING" id="1001994.MY1_0394"/>